<organism evidence="1">
    <name type="scientific">Spodoptera frugiperda</name>
    <name type="common">Fall armyworm</name>
    <dbReference type="NCBI Taxonomy" id="7108"/>
    <lineage>
        <taxon>Eukaryota</taxon>
        <taxon>Metazoa</taxon>
        <taxon>Ecdysozoa</taxon>
        <taxon>Arthropoda</taxon>
        <taxon>Hexapoda</taxon>
        <taxon>Insecta</taxon>
        <taxon>Pterygota</taxon>
        <taxon>Neoptera</taxon>
        <taxon>Endopterygota</taxon>
        <taxon>Lepidoptera</taxon>
        <taxon>Glossata</taxon>
        <taxon>Ditrysia</taxon>
        <taxon>Noctuoidea</taxon>
        <taxon>Noctuidae</taxon>
        <taxon>Amphipyrinae</taxon>
        <taxon>Spodoptera</taxon>
    </lineage>
</organism>
<sequence>MGMAANLGPPAAPDCQCVLVTKDLVSYAILNDTMKYYTFDNNPVYKYHYENLYNCELMCIYDDPQLRTSQRVTGASAREAGVGTGWFLVTMTAQLARWLNNWLPCNVSRIRFPQGKTLCVIYRWLFRVLVSYVPEMKSLLKGVNFLENTVIIKTDAHRRFEAVSVKNSSVLNAKRRRGGISYVSRGKVQA</sequence>
<dbReference type="AlphaFoldDB" id="A0A2H1VZZ6"/>
<gene>
    <name evidence="1" type="ORF">SFRICE_030620</name>
</gene>
<evidence type="ECO:0000313" key="1">
    <source>
        <dbReference type="EMBL" id="SOQ46357.1"/>
    </source>
</evidence>
<protein>
    <submittedName>
        <fullName evidence="1">SFRICE_030620</fullName>
    </submittedName>
</protein>
<name>A0A2H1VZZ6_SPOFR</name>
<reference evidence="1" key="1">
    <citation type="submission" date="2016-07" db="EMBL/GenBank/DDBJ databases">
        <authorList>
            <person name="Bretaudeau A."/>
        </authorList>
    </citation>
    <scope>NUCLEOTIDE SEQUENCE</scope>
    <source>
        <strain evidence="1">Rice</strain>
        <tissue evidence="1">Whole body</tissue>
    </source>
</reference>
<proteinExistence type="predicted"/>
<accession>A0A2H1VZZ6</accession>
<dbReference type="EMBL" id="ODYU01005469">
    <property type="protein sequence ID" value="SOQ46357.1"/>
    <property type="molecule type" value="Genomic_DNA"/>
</dbReference>